<dbReference type="AlphaFoldDB" id="A0A6A6UG11"/>
<dbReference type="Pfam" id="PF07859">
    <property type="entry name" value="Abhydrolase_3"/>
    <property type="match status" value="1"/>
</dbReference>
<evidence type="ECO:0000256" key="1">
    <source>
        <dbReference type="ARBA" id="ARBA00022801"/>
    </source>
</evidence>
<dbReference type="InterPro" id="IPR013094">
    <property type="entry name" value="AB_hydrolase_3"/>
</dbReference>
<dbReference type="SUPFAM" id="SSF53474">
    <property type="entry name" value="alpha/beta-Hydrolases"/>
    <property type="match status" value="1"/>
</dbReference>
<dbReference type="Proteomes" id="UP000799302">
    <property type="component" value="Unassembled WGS sequence"/>
</dbReference>
<dbReference type="InterPro" id="IPR050300">
    <property type="entry name" value="GDXG_lipolytic_enzyme"/>
</dbReference>
<protein>
    <submittedName>
        <fullName evidence="4">Alpha/beta-hydrolase</fullName>
    </submittedName>
</protein>
<keyword evidence="5" id="KW-1185">Reference proteome</keyword>
<keyword evidence="1 4" id="KW-0378">Hydrolase</keyword>
<evidence type="ECO:0000259" key="3">
    <source>
        <dbReference type="Pfam" id="PF07859"/>
    </source>
</evidence>
<evidence type="ECO:0000256" key="2">
    <source>
        <dbReference type="SAM" id="Phobius"/>
    </source>
</evidence>
<keyword evidence="2" id="KW-0812">Transmembrane</keyword>
<dbReference type="OrthoDB" id="2152029at2759"/>
<dbReference type="PANTHER" id="PTHR48081">
    <property type="entry name" value="AB HYDROLASE SUPERFAMILY PROTEIN C4A8.06C"/>
    <property type="match status" value="1"/>
</dbReference>
<dbReference type="EMBL" id="MU004234">
    <property type="protein sequence ID" value="KAF2670028.1"/>
    <property type="molecule type" value="Genomic_DNA"/>
</dbReference>
<keyword evidence="2" id="KW-0472">Membrane</keyword>
<keyword evidence="2" id="KW-1133">Transmembrane helix</keyword>
<feature type="domain" description="Alpha/beta hydrolase fold-3" evidence="3">
    <location>
        <begin position="126"/>
        <end position="345"/>
    </location>
</feature>
<accession>A0A6A6UG11</accession>
<sequence>MEKESQREERVSMVGLLPSFFHIGLATFIRMFKAPFRGTKGAPTLKRDIAYATVREILSRLSARESQSLTASTQRYLTTFQFRTLSDECRTYEKEAKAIHWIPSTVDLGGGTKGHWLGRSDAKYVMIFFHGGGYIGHATSGHLKYQFSLQKATRDVGNDFSIFSVTYTLAPYKNYPYQLQQAVTVLKYLLDKEQRDPAKVSTTPFHTVVLANISKILLGGDSAGANLVSALLLHLAHPHPLVDRIQLTSNLKGALLISPWISFETKSPAFKDNAESDYLTIAALNRASSTFIGPGNIDEYAEPIRAPPEWWKSVAERVVDEVMIWGGGGEILIDSIRIFANAIAEGFASADVAYIYAGATTNKDMNGGVFRRRIGRERVFYVETPRASHEEQIMNYTLNIKGKTPAATVIEEWVNARL</sequence>
<dbReference type="Gene3D" id="3.40.50.1820">
    <property type="entry name" value="alpha/beta hydrolase"/>
    <property type="match status" value="1"/>
</dbReference>
<evidence type="ECO:0000313" key="4">
    <source>
        <dbReference type="EMBL" id="KAF2670028.1"/>
    </source>
</evidence>
<gene>
    <name evidence="4" type="ORF">BT63DRAFT_469651</name>
</gene>
<organism evidence="4 5">
    <name type="scientific">Microthyrium microscopicum</name>
    <dbReference type="NCBI Taxonomy" id="703497"/>
    <lineage>
        <taxon>Eukaryota</taxon>
        <taxon>Fungi</taxon>
        <taxon>Dikarya</taxon>
        <taxon>Ascomycota</taxon>
        <taxon>Pezizomycotina</taxon>
        <taxon>Dothideomycetes</taxon>
        <taxon>Dothideomycetes incertae sedis</taxon>
        <taxon>Microthyriales</taxon>
        <taxon>Microthyriaceae</taxon>
        <taxon>Microthyrium</taxon>
    </lineage>
</organism>
<reference evidence="4" key="1">
    <citation type="journal article" date="2020" name="Stud. Mycol.">
        <title>101 Dothideomycetes genomes: a test case for predicting lifestyles and emergence of pathogens.</title>
        <authorList>
            <person name="Haridas S."/>
            <person name="Albert R."/>
            <person name="Binder M."/>
            <person name="Bloem J."/>
            <person name="Labutti K."/>
            <person name="Salamov A."/>
            <person name="Andreopoulos B."/>
            <person name="Baker S."/>
            <person name="Barry K."/>
            <person name="Bills G."/>
            <person name="Bluhm B."/>
            <person name="Cannon C."/>
            <person name="Castanera R."/>
            <person name="Culley D."/>
            <person name="Daum C."/>
            <person name="Ezra D."/>
            <person name="Gonzalez J."/>
            <person name="Henrissat B."/>
            <person name="Kuo A."/>
            <person name="Liang C."/>
            <person name="Lipzen A."/>
            <person name="Lutzoni F."/>
            <person name="Magnuson J."/>
            <person name="Mondo S."/>
            <person name="Nolan M."/>
            <person name="Ohm R."/>
            <person name="Pangilinan J."/>
            <person name="Park H.-J."/>
            <person name="Ramirez L."/>
            <person name="Alfaro M."/>
            <person name="Sun H."/>
            <person name="Tritt A."/>
            <person name="Yoshinaga Y."/>
            <person name="Zwiers L.-H."/>
            <person name="Turgeon B."/>
            <person name="Goodwin S."/>
            <person name="Spatafora J."/>
            <person name="Crous P."/>
            <person name="Grigoriev I."/>
        </authorList>
    </citation>
    <scope>NUCLEOTIDE SEQUENCE</scope>
    <source>
        <strain evidence="4">CBS 115976</strain>
    </source>
</reference>
<dbReference type="InterPro" id="IPR029058">
    <property type="entry name" value="AB_hydrolase_fold"/>
</dbReference>
<dbReference type="PANTHER" id="PTHR48081:SF31">
    <property type="entry name" value="STERYL ACETYL HYDROLASE MUG81-RELATED"/>
    <property type="match status" value="1"/>
</dbReference>
<name>A0A6A6UG11_9PEZI</name>
<evidence type="ECO:0000313" key="5">
    <source>
        <dbReference type="Proteomes" id="UP000799302"/>
    </source>
</evidence>
<proteinExistence type="predicted"/>
<feature type="transmembrane region" description="Helical" evidence="2">
    <location>
        <begin position="12"/>
        <end position="32"/>
    </location>
</feature>
<dbReference type="GO" id="GO:0016787">
    <property type="term" value="F:hydrolase activity"/>
    <property type="evidence" value="ECO:0007669"/>
    <property type="project" value="UniProtKB-KW"/>
</dbReference>